<evidence type="ECO:0000313" key="2">
    <source>
        <dbReference type="Proteomes" id="UP000789759"/>
    </source>
</evidence>
<gene>
    <name evidence="1" type="ORF">CPELLU_LOCUS372</name>
</gene>
<dbReference type="EMBL" id="CAJVQA010000096">
    <property type="protein sequence ID" value="CAG8455609.1"/>
    <property type="molecule type" value="Genomic_DNA"/>
</dbReference>
<dbReference type="Proteomes" id="UP000789759">
    <property type="component" value="Unassembled WGS sequence"/>
</dbReference>
<sequence>MFCLPMDMVLLHRTWFSVKEISKDALHGYDSVFFIFQLGLYSFLVLV</sequence>
<comment type="caution">
    <text evidence="1">The sequence shown here is derived from an EMBL/GenBank/DDBJ whole genome shotgun (WGS) entry which is preliminary data.</text>
</comment>
<organism evidence="1 2">
    <name type="scientific">Cetraspora pellucida</name>
    <dbReference type="NCBI Taxonomy" id="1433469"/>
    <lineage>
        <taxon>Eukaryota</taxon>
        <taxon>Fungi</taxon>
        <taxon>Fungi incertae sedis</taxon>
        <taxon>Mucoromycota</taxon>
        <taxon>Glomeromycotina</taxon>
        <taxon>Glomeromycetes</taxon>
        <taxon>Diversisporales</taxon>
        <taxon>Gigasporaceae</taxon>
        <taxon>Cetraspora</taxon>
    </lineage>
</organism>
<dbReference type="AlphaFoldDB" id="A0A9N8YVQ2"/>
<evidence type="ECO:0000313" key="1">
    <source>
        <dbReference type="EMBL" id="CAG8455609.1"/>
    </source>
</evidence>
<accession>A0A9N8YVQ2</accession>
<reference evidence="1" key="1">
    <citation type="submission" date="2021-06" db="EMBL/GenBank/DDBJ databases">
        <authorList>
            <person name="Kallberg Y."/>
            <person name="Tangrot J."/>
            <person name="Rosling A."/>
        </authorList>
    </citation>
    <scope>NUCLEOTIDE SEQUENCE</scope>
    <source>
        <strain evidence="1">FL966</strain>
    </source>
</reference>
<protein>
    <submittedName>
        <fullName evidence="1">9644_t:CDS:1</fullName>
    </submittedName>
</protein>
<keyword evidence="2" id="KW-1185">Reference proteome</keyword>
<proteinExistence type="predicted"/>
<name>A0A9N8YVQ2_9GLOM</name>